<gene>
    <name evidence="4" type="ORF">EDB81DRAFT_925096</name>
</gene>
<keyword evidence="5" id="KW-1185">Reference proteome</keyword>
<feature type="region of interest" description="Disordered" evidence="2">
    <location>
        <begin position="165"/>
        <end position="193"/>
    </location>
</feature>
<name>A0A9P9FH43_9HYPO</name>
<dbReference type="EMBL" id="JAGMUV010000004">
    <property type="protein sequence ID" value="KAH7161569.1"/>
    <property type="molecule type" value="Genomic_DNA"/>
</dbReference>
<sequence>MPRSSPDTDPPSSSRKRSDPSDDGDEGGGKKRSRGRPRLDTKDETPADRRRTQIRLAQRAYRNRKDTAIDTLKQRVKELEQINEDMGREFMSLSHFVLGQGVLQGSPEVAQHLAEANRKFLALQRQVTAEDVSTIADTDAGTYESAEGTLNSAVEHSQLAIIQPGSSKKSISSSASSNEVLSTPNTELGSEEASLDNTQNLLVTFQQFSESADSSVDSLTGHSAKDSSYPLDEARAQALRCYDPFANPLLAPPPAPPSFAAQESTFGRRLQRTILEAGYKLSVMSNPPPDRYMAVFSFCLHFESRREIARRLLASLLCNSQETLNNWKVPFTNLGGAGLHHFPSTEGIGCISGCEVPLGNQGLPEPYKPDDMNGFSMGPWNPLVEATRDMRVDHRLRMLEPGFEGDFYDADEVEIYLRHHNIVIPANKDFVDAEIELHAFEEEPPQPAPWSYDPNRRSPVQQWQPTEDPGLFNAAPGYVNPSINMWPGAVPPAMMRDHNTMPAQNTGQGPGVVPDLPTGTPTTQFTQPLPFEIPDATWQAWEGDATWARTKVTIDVNQLVAQMTCMAVCLGRTPGLRPQDIHKAVKQSIILQH</sequence>
<comment type="caution">
    <text evidence="4">The sequence shown here is derived from an EMBL/GenBank/DDBJ whole genome shotgun (WGS) entry which is preliminary data.</text>
</comment>
<dbReference type="Pfam" id="PF00170">
    <property type="entry name" value="bZIP_1"/>
    <property type="match status" value="1"/>
</dbReference>
<reference evidence="4" key="1">
    <citation type="journal article" date="2021" name="Nat. Commun.">
        <title>Genetic determinants of endophytism in the Arabidopsis root mycobiome.</title>
        <authorList>
            <person name="Mesny F."/>
            <person name="Miyauchi S."/>
            <person name="Thiergart T."/>
            <person name="Pickel B."/>
            <person name="Atanasova L."/>
            <person name="Karlsson M."/>
            <person name="Huettel B."/>
            <person name="Barry K.W."/>
            <person name="Haridas S."/>
            <person name="Chen C."/>
            <person name="Bauer D."/>
            <person name="Andreopoulos W."/>
            <person name="Pangilinan J."/>
            <person name="LaButti K."/>
            <person name="Riley R."/>
            <person name="Lipzen A."/>
            <person name="Clum A."/>
            <person name="Drula E."/>
            <person name="Henrissat B."/>
            <person name="Kohler A."/>
            <person name="Grigoriev I.V."/>
            <person name="Martin F.M."/>
            <person name="Hacquard S."/>
        </authorList>
    </citation>
    <scope>NUCLEOTIDE SEQUENCE</scope>
    <source>
        <strain evidence="4">MPI-CAGE-AT-0147</strain>
    </source>
</reference>
<feature type="compositionally biased region" description="Low complexity" evidence="2">
    <location>
        <begin position="166"/>
        <end position="177"/>
    </location>
</feature>
<evidence type="ECO:0000259" key="3">
    <source>
        <dbReference type="Pfam" id="PF00170"/>
    </source>
</evidence>
<organism evidence="4 5">
    <name type="scientific">Dactylonectria macrodidyma</name>
    <dbReference type="NCBI Taxonomy" id="307937"/>
    <lineage>
        <taxon>Eukaryota</taxon>
        <taxon>Fungi</taxon>
        <taxon>Dikarya</taxon>
        <taxon>Ascomycota</taxon>
        <taxon>Pezizomycotina</taxon>
        <taxon>Sordariomycetes</taxon>
        <taxon>Hypocreomycetidae</taxon>
        <taxon>Hypocreales</taxon>
        <taxon>Nectriaceae</taxon>
        <taxon>Dactylonectria</taxon>
    </lineage>
</organism>
<dbReference type="PANTHER" id="PTHR40618:SF1">
    <property type="entry name" value="B-ZIP TRANSCRIPTION FACTOR (EUROFUNG)"/>
    <property type="match status" value="1"/>
</dbReference>
<feature type="compositionally biased region" description="Low complexity" evidence="2">
    <location>
        <begin position="1"/>
        <end position="13"/>
    </location>
</feature>
<evidence type="ECO:0000313" key="4">
    <source>
        <dbReference type="EMBL" id="KAH7161569.1"/>
    </source>
</evidence>
<dbReference type="PANTHER" id="PTHR40618">
    <property type="entry name" value="B-ZIP TRANSCRIPTION FACTOR (EUROFUNG)-RELATED"/>
    <property type="match status" value="1"/>
</dbReference>
<evidence type="ECO:0000313" key="5">
    <source>
        <dbReference type="Proteomes" id="UP000738349"/>
    </source>
</evidence>
<dbReference type="CDD" id="cd14688">
    <property type="entry name" value="bZIP_YAP"/>
    <property type="match status" value="1"/>
</dbReference>
<dbReference type="Proteomes" id="UP000738349">
    <property type="component" value="Unassembled WGS sequence"/>
</dbReference>
<keyword evidence="1" id="KW-0175">Coiled coil</keyword>
<feature type="region of interest" description="Disordered" evidence="2">
    <location>
        <begin position="1"/>
        <end position="51"/>
    </location>
</feature>
<feature type="compositionally biased region" description="Polar residues" evidence="2">
    <location>
        <begin position="178"/>
        <end position="188"/>
    </location>
</feature>
<feature type="compositionally biased region" description="Basic and acidic residues" evidence="2">
    <location>
        <begin position="37"/>
        <end position="51"/>
    </location>
</feature>
<evidence type="ECO:0000256" key="1">
    <source>
        <dbReference type="SAM" id="Coils"/>
    </source>
</evidence>
<feature type="domain" description="BZIP" evidence="3">
    <location>
        <begin position="49"/>
        <end position="93"/>
    </location>
</feature>
<dbReference type="GO" id="GO:0003700">
    <property type="term" value="F:DNA-binding transcription factor activity"/>
    <property type="evidence" value="ECO:0007669"/>
    <property type="project" value="InterPro"/>
</dbReference>
<dbReference type="InterPro" id="IPR046347">
    <property type="entry name" value="bZIP_sf"/>
</dbReference>
<dbReference type="Gene3D" id="1.20.5.170">
    <property type="match status" value="1"/>
</dbReference>
<protein>
    <recommendedName>
        <fullName evidence="3">BZIP domain-containing protein</fullName>
    </recommendedName>
</protein>
<accession>A0A9P9FH43</accession>
<dbReference type="InterPro" id="IPR004827">
    <property type="entry name" value="bZIP"/>
</dbReference>
<dbReference type="OrthoDB" id="3555317at2759"/>
<proteinExistence type="predicted"/>
<dbReference type="AlphaFoldDB" id="A0A9P9FH43"/>
<feature type="region of interest" description="Disordered" evidence="2">
    <location>
        <begin position="441"/>
        <end position="470"/>
    </location>
</feature>
<dbReference type="SUPFAM" id="SSF57959">
    <property type="entry name" value="Leucine zipper domain"/>
    <property type="match status" value="1"/>
</dbReference>
<feature type="coiled-coil region" evidence="1">
    <location>
        <begin position="62"/>
        <end position="89"/>
    </location>
</feature>
<evidence type="ECO:0000256" key="2">
    <source>
        <dbReference type="SAM" id="MobiDB-lite"/>
    </source>
</evidence>